<dbReference type="PRINTS" id="PR01463">
    <property type="entry name" value="EAGCHANLFMLY"/>
</dbReference>
<keyword evidence="2" id="KW-0472">Membrane</keyword>
<dbReference type="AlphaFoldDB" id="A0A699YP33"/>
<protein>
    <submittedName>
        <fullName evidence="4">Cyclic nucleotide-binding domain-containing protein</fullName>
    </submittedName>
</protein>
<organism evidence="4 5">
    <name type="scientific">Haematococcus lacustris</name>
    <name type="common">Green alga</name>
    <name type="synonym">Haematococcus pluvialis</name>
    <dbReference type="NCBI Taxonomy" id="44745"/>
    <lineage>
        <taxon>Eukaryota</taxon>
        <taxon>Viridiplantae</taxon>
        <taxon>Chlorophyta</taxon>
        <taxon>core chlorophytes</taxon>
        <taxon>Chlorophyceae</taxon>
        <taxon>CS clade</taxon>
        <taxon>Chlamydomonadales</taxon>
        <taxon>Haematococcaceae</taxon>
        <taxon>Haematococcus</taxon>
    </lineage>
</organism>
<dbReference type="SUPFAM" id="SSF51206">
    <property type="entry name" value="cAMP-binding domain-like"/>
    <property type="match status" value="1"/>
</dbReference>
<accession>A0A699YP33</accession>
<dbReference type="PANTHER" id="PTHR47823">
    <property type="entry name" value="ION_TRANS DOMAIN-CONTAINING PROTEIN"/>
    <property type="match status" value="1"/>
</dbReference>
<dbReference type="SUPFAM" id="SSF81324">
    <property type="entry name" value="Voltage-gated potassium channels"/>
    <property type="match status" value="1"/>
</dbReference>
<dbReference type="Gene3D" id="1.10.287.70">
    <property type="match status" value="1"/>
</dbReference>
<dbReference type="InterPro" id="IPR018490">
    <property type="entry name" value="cNMP-bd_dom_sf"/>
</dbReference>
<dbReference type="PANTHER" id="PTHR47823:SF11">
    <property type="entry name" value="K+-CHANNEL ERG AND RELATED PROTEINS"/>
    <property type="match status" value="1"/>
</dbReference>
<dbReference type="EMBL" id="BLLF01000176">
    <property type="protein sequence ID" value="GFH08666.1"/>
    <property type="molecule type" value="Genomic_DNA"/>
</dbReference>
<dbReference type="InterPro" id="IPR003938">
    <property type="entry name" value="K_chnl_volt-dep_EAG/ELK/ERG"/>
</dbReference>
<comment type="caution">
    <text evidence="4">The sequence shown here is derived from an EMBL/GenBank/DDBJ whole genome shotgun (WGS) entry which is preliminary data.</text>
</comment>
<keyword evidence="2" id="KW-1133">Transmembrane helix</keyword>
<reference evidence="4 5" key="1">
    <citation type="submission" date="2020-02" db="EMBL/GenBank/DDBJ databases">
        <title>Draft genome sequence of Haematococcus lacustris strain NIES-144.</title>
        <authorList>
            <person name="Morimoto D."/>
            <person name="Nakagawa S."/>
            <person name="Yoshida T."/>
            <person name="Sawayama S."/>
        </authorList>
    </citation>
    <scope>NUCLEOTIDE SEQUENCE [LARGE SCALE GENOMIC DNA]</scope>
    <source>
        <strain evidence="4 5">NIES-144</strain>
    </source>
</reference>
<keyword evidence="1" id="KW-0406">Ion transport</keyword>
<dbReference type="Gene3D" id="2.60.120.10">
    <property type="entry name" value="Jelly Rolls"/>
    <property type="match status" value="1"/>
</dbReference>
<dbReference type="Pfam" id="PF00027">
    <property type="entry name" value="cNMP_binding"/>
    <property type="match status" value="1"/>
</dbReference>
<sequence>MGHRFSHPKWQTPAEQEMVAAGEMSTWVLDKYITAMYWAYTTMTTVGYGDIVGSTFAEKIWCMATMVIGGFFLSFCFGRIASIVSRLDADRAARAEQLENVTQFLRDTELPKIISRKVLDFCKTNSKSVKPYDRTAVLARMPFELRTRILQHIYLPTIQNIPILQKLTVDEPSFLTDFSIRLQPYHSSADCFVFQRGELCTDLYILVRGEVHVVDAEKRTPLYKIQENSIFGETAVLQNIEASVWHSSNTSRGQLHLTILPRATAQGQVKSKHNESVYCTSAADMLRLPLEDAVELCSVYPQLLRGLARLASARQQQMRMSTSAAIPLATVSARLPTSPKSQAQCGSNSALDSAVTQLGLEILAMKQELAAQQAAHAAELEQMKVMLQQLPDTISRNMHTQ</sequence>
<evidence type="ECO:0000313" key="5">
    <source>
        <dbReference type="Proteomes" id="UP000485058"/>
    </source>
</evidence>
<dbReference type="GO" id="GO:0016020">
    <property type="term" value="C:membrane"/>
    <property type="evidence" value="ECO:0007669"/>
    <property type="project" value="InterPro"/>
</dbReference>
<dbReference type="Pfam" id="PF07885">
    <property type="entry name" value="Ion_trans_2"/>
    <property type="match status" value="1"/>
</dbReference>
<evidence type="ECO:0000256" key="1">
    <source>
        <dbReference type="ARBA" id="ARBA00023303"/>
    </source>
</evidence>
<evidence type="ECO:0000313" key="4">
    <source>
        <dbReference type="EMBL" id="GFH08666.1"/>
    </source>
</evidence>
<dbReference type="InterPro" id="IPR000595">
    <property type="entry name" value="cNMP-bd_dom"/>
</dbReference>
<proteinExistence type="predicted"/>
<keyword evidence="5" id="KW-1185">Reference proteome</keyword>
<dbReference type="PROSITE" id="PS50042">
    <property type="entry name" value="CNMP_BINDING_3"/>
    <property type="match status" value="1"/>
</dbReference>
<evidence type="ECO:0000259" key="3">
    <source>
        <dbReference type="PROSITE" id="PS50042"/>
    </source>
</evidence>
<feature type="transmembrane region" description="Helical" evidence="2">
    <location>
        <begin position="60"/>
        <end position="81"/>
    </location>
</feature>
<dbReference type="InterPro" id="IPR014710">
    <property type="entry name" value="RmlC-like_jellyroll"/>
</dbReference>
<keyword evidence="1" id="KW-0407">Ion channel</keyword>
<name>A0A699YP33_HAELA</name>
<gene>
    <name evidence="4" type="ORF">HaLaN_03663</name>
</gene>
<feature type="domain" description="Cyclic nucleotide-binding" evidence="3">
    <location>
        <begin position="185"/>
        <end position="239"/>
    </location>
</feature>
<dbReference type="InterPro" id="IPR013099">
    <property type="entry name" value="K_chnl_dom"/>
</dbReference>
<keyword evidence="2" id="KW-0812">Transmembrane</keyword>
<dbReference type="Proteomes" id="UP000485058">
    <property type="component" value="Unassembled WGS sequence"/>
</dbReference>
<evidence type="ECO:0000256" key="2">
    <source>
        <dbReference type="SAM" id="Phobius"/>
    </source>
</evidence>
<keyword evidence="1" id="KW-0813">Transport</keyword>
<dbReference type="GO" id="GO:0005249">
    <property type="term" value="F:voltage-gated potassium channel activity"/>
    <property type="evidence" value="ECO:0007669"/>
    <property type="project" value="InterPro"/>
</dbReference>